<protein>
    <recommendedName>
        <fullName evidence="2">N-acetylmuramoyl-L-alanine amidase</fullName>
        <ecNumber evidence="2">3.5.1.28</ecNumber>
    </recommendedName>
</protein>
<gene>
    <name evidence="6" type="ORF">J7I42_25460</name>
</gene>
<evidence type="ECO:0000256" key="2">
    <source>
        <dbReference type="ARBA" id="ARBA00011901"/>
    </source>
</evidence>
<dbReference type="EMBL" id="JAGHKO010000010">
    <property type="protein sequence ID" value="MBO9203657.1"/>
    <property type="molecule type" value="Genomic_DNA"/>
</dbReference>
<dbReference type="Proteomes" id="UP000677244">
    <property type="component" value="Unassembled WGS sequence"/>
</dbReference>
<organism evidence="6 7">
    <name type="scientific">Niastella soli</name>
    <dbReference type="NCBI Taxonomy" id="2821487"/>
    <lineage>
        <taxon>Bacteria</taxon>
        <taxon>Pseudomonadati</taxon>
        <taxon>Bacteroidota</taxon>
        <taxon>Chitinophagia</taxon>
        <taxon>Chitinophagales</taxon>
        <taxon>Chitinophagaceae</taxon>
        <taxon>Niastella</taxon>
    </lineage>
</organism>
<dbReference type="InterPro" id="IPR050695">
    <property type="entry name" value="N-acetylmuramoyl_amidase_3"/>
</dbReference>
<dbReference type="CDD" id="cd07341">
    <property type="entry name" value="M56_BlaR1_MecR1_like"/>
    <property type="match status" value="1"/>
</dbReference>
<dbReference type="InterPro" id="IPR002508">
    <property type="entry name" value="MurNAc-LAA_cat"/>
</dbReference>
<dbReference type="InterPro" id="IPR037682">
    <property type="entry name" value="TonB_C"/>
</dbReference>
<keyword evidence="3 6" id="KW-0378">Hydrolase</keyword>
<dbReference type="SUPFAM" id="SSF74653">
    <property type="entry name" value="TolA/TonB C-terminal domain"/>
    <property type="match status" value="1"/>
</dbReference>
<feature type="transmembrane region" description="Helical" evidence="4">
    <location>
        <begin position="102"/>
        <end position="123"/>
    </location>
</feature>
<keyword evidence="4" id="KW-0472">Membrane</keyword>
<keyword evidence="4" id="KW-0812">Transmembrane</keyword>
<dbReference type="PROSITE" id="PS52015">
    <property type="entry name" value="TONB_CTD"/>
    <property type="match status" value="1"/>
</dbReference>
<dbReference type="SUPFAM" id="SSF53187">
    <property type="entry name" value="Zn-dependent exopeptidases"/>
    <property type="match status" value="1"/>
</dbReference>
<comment type="caution">
    <text evidence="6">The sequence shown here is derived from an EMBL/GenBank/DDBJ whole genome shotgun (WGS) entry which is preliminary data.</text>
</comment>
<evidence type="ECO:0000256" key="3">
    <source>
        <dbReference type="ARBA" id="ARBA00022801"/>
    </source>
</evidence>
<feature type="domain" description="TonB C-terminal" evidence="5">
    <location>
        <begin position="560"/>
        <end position="657"/>
    </location>
</feature>
<dbReference type="InterPro" id="IPR008756">
    <property type="entry name" value="Peptidase_M56"/>
</dbReference>
<accession>A0ABS3Z0H9</accession>
<evidence type="ECO:0000256" key="4">
    <source>
        <dbReference type="SAM" id="Phobius"/>
    </source>
</evidence>
<keyword evidence="4" id="KW-1133">Transmembrane helix</keyword>
<feature type="transmembrane region" description="Helical" evidence="4">
    <location>
        <begin position="36"/>
        <end position="55"/>
    </location>
</feature>
<dbReference type="CDD" id="cd02696">
    <property type="entry name" value="MurNAc-LAA"/>
    <property type="match status" value="1"/>
</dbReference>
<dbReference type="GO" id="GO:0008745">
    <property type="term" value="F:N-acetylmuramoyl-L-alanine amidase activity"/>
    <property type="evidence" value="ECO:0007669"/>
    <property type="project" value="UniProtKB-EC"/>
</dbReference>
<feature type="transmembrane region" description="Helical" evidence="4">
    <location>
        <begin position="6"/>
        <end position="24"/>
    </location>
</feature>
<dbReference type="Gene3D" id="3.40.630.40">
    <property type="entry name" value="Zn-dependent exopeptidases"/>
    <property type="match status" value="1"/>
</dbReference>
<dbReference type="Pfam" id="PF05569">
    <property type="entry name" value="Peptidase_M56"/>
    <property type="match status" value="1"/>
</dbReference>
<evidence type="ECO:0000256" key="1">
    <source>
        <dbReference type="ARBA" id="ARBA00001561"/>
    </source>
</evidence>
<sequence length="718" mass="80899">MTFLLYLGKVMLCSGILLGYYWLFLRNKRFHHYNRFYLQGTLLLSVLLPLIRIPVLNQPQSPVNQAVYQTLAVLTVKDGEEELMGEGPGWAARLFTLENGLYLLYVIGVLVLLFAFIRSLLYIRRISKQYSFERIGGLKFFTTGEPGTPFSFLRSIFWNNELVFNSRDGQQIFRHELFHVQQKHSTDIIFTELITAFFWFNPFFYILKKELKAIHEFLADQYAISGNDRYAYAELLVLQTLKANNLPITNQFFQNHIKRRIAMITNNQSARYSYRSRLMALPVLALVFCAIAFRAQRSAEEDGKPVIAQKPITIIVDAGHGGIDPGAASLDGKVKEKDLALQICQKIQQLASAYNVNVVMTRSDENLPGGTTVIHDGLKARTALAQKINPDLFISIHVSSTGEQTVTSQTGFELFVSNKDDERAKQSKQLGSVVLQELSKVYAINETIKQRKQNVWVLEQTPCPAVLIECGFINNEKDLAYFSNSGNQETVAKKILEGIVNYKNKPVAMVNPSVIDHTPDRNERVEKTVKPAITTTAPVSSNSNSLPVAAPPPQQLFNDSTLNKLIKHFNRNTWYPKQALAQNAEGVVYFSVMVNRNGELNNFKTYEQAPAEANSQVTKLVIVSYARETGNAATEQLSNEELTKEYQSVMKKAAERKPDLSGCTPQLSPYYFQVSFRLEKKSATANKPVEAVVPASAGISDRQMLLPNGFLWKKQGKC</sequence>
<reference evidence="6 7" key="1">
    <citation type="submission" date="2021-03" db="EMBL/GenBank/DDBJ databases">
        <title>Assistant Professor.</title>
        <authorList>
            <person name="Huq M.A."/>
        </authorList>
    </citation>
    <scope>NUCLEOTIDE SEQUENCE [LARGE SCALE GENOMIC DNA]</scope>
    <source>
        <strain evidence="6 7">MAH-29</strain>
    </source>
</reference>
<evidence type="ECO:0000313" key="7">
    <source>
        <dbReference type="Proteomes" id="UP000677244"/>
    </source>
</evidence>
<proteinExistence type="predicted"/>
<evidence type="ECO:0000259" key="5">
    <source>
        <dbReference type="PROSITE" id="PS52015"/>
    </source>
</evidence>
<name>A0ABS3Z0H9_9BACT</name>
<evidence type="ECO:0000313" key="6">
    <source>
        <dbReference type="EMBL" id="MBO9203657.1"/>
    </source>
</evidence>
<dbReference type="RefSeq" id="WP_209141707.1">
    <property type="nucleotide sequence ID" value="NZ_JAGHKO010000010.1"/>
</dbReference>
<dbReference type="SMART" id="SM00646">
    <property type="entry name" value="Ami_3"/>
    <property type="match status" value="1"/>
</dbReference>
<dbReference type="PANTHER" id="PTHR30404">
    <property type="entry name" value="N-ACETYLMURAMOYL-L-ALANINE AMIDASE"/>
    <property type="match status" value="1"/>
</dbReference>
<keyword evidence="7" id="KW-1185">Reference proteome</keyword>
<dbReference type="Pfam" id="PF01520">
    <property type="entry name" value="Amidase_3"/>
    <property type="match status" value="1"/>
</dbReference>
<dbReference type="Gene3D" id="3.30.1150.10">
    <property type="match status" value="1"/>
</dbReference>
<comment type="catalytic activity">
    <reaction evidence="1">
        <text>Hydrolyzes the link between N-acetylmuramoyl residues and L-amino acid residues in certain cell-wall glycopeptides.</text>
        <dbReference type="EC" id="3.5.1.28"/>
    </reaction>
</comment>
<dbReference type="PANTHER" id="PTHR30404:SF0">
    <property type="entry name" value="N-ACETYLMURAMOYL-L-ALANINE AMIDASE AMIC"/>
    <property type="match status" value="1"/>
</dbReference>
<dbReference type="EC" id="3.5.1.28" evidence="2"/>